<dbReference type="InterPro" id="IPR044751">
    <property type="entry name" value="Ion_transp-like_CBS"/>
</dbReference>
<dbReference type="InterPro" id="IPR005170">
    <property type="entry name" value="Transptr-assoc_dom"/>
</dbReference>
<name>A0A381ZZX1_9ZZZZ</name>
<comment type="similarity">
    <text evidence="2">Belongs to the UPF0053 family.</text>
</comment>
<dbReference type="Gene3D" id="3.30.465.10">
    <property type="match status" value="1"/>
</dbReference>
<keyword evidence="6 9" id="KW-1133">Transmembrane helix</keyword>
<proteinExistence type="inferred from homology"/>
<dbReference type="InterPro" id="IPR016169">
    <property type="entry name" value="FAD-bd_PCMH_sub2"/>
</dbReference>
<evidence type="ECO:0000256" key="2">
    <source>
        <dbReference type="ARBA" id="ARBA00006337"/>
    </source>
</evidence>
<dbReference type="PROSITE" id="PS51371">
    <property type="entry name" value="CBS"/>
    <property type="match status" value="2"/>
</dbReference>
<dbReference type="InterPro" id="IPR046342">
    <property type="entry name" value="CBS_dom_sf"/>
</dbReference>
<dbReference type="SUPFAM" id="SSF56176">
    <property type="entry name" value="FAD-binding/transporter-associated domain-like"/>
    <property type="match status" value="1"/>
</dbReference>
<feature type="transmembrane region" description="Helical" evidence="9">
    <location>
        <begin position="6"/>
        <end position="29"/>
    </location>
</feature>
<dbReference type="Pfam" id="PF01595">
    <property type="entry name" value="CNNM"/>
    <property type="match status" value="1"/>
</dbReference>
<protein>
    <recommendedName>
        <fullName evidence="10">CBS domain-containing protein</fullName>
    </recommendedName>
</protein>
<evidence type="ECO:0000313" key="11">
    <source>
        <dbReference type="EMBL" id="SVA94664.1"/>
    </source>
</evidence>
<feature type="transmembrane region" description="Helical" evidence="9">
    <location>
        <begin position="96"/>
        <end position="115"/>
    </location>
</feature>
<dbReference type="SMART" id="SM00116">
    <property type="entry name" value="CBS"/>
    <property type="match status" value="2"/>
</dbReference>
<dbReference type="PANTHER" id="PTHR22777:SF32">
    <property type="entry name" value="UPF0053 INNER MEMBRANE PROTEIN YFJD"/>
    <property type="match status" value="1"/>
</dbReference>
<feature type="domain" description="CBS" evidence="10">
    <location>
        <begin position="277"/>
        <end position="334"/>
    </location>
</feature>
<dbReference type="Pfam" id="PF03471">
    <property type="entry name" value="CorC_HlyC"/>
    <property type="match status" value="1"/>
</dbReference>
<sequence>MDDPSSILKIYQVVSLILLSIVAFFSSVVDTTLNRLTKNDILEVAEAGGRAYHSLRSLLQKPRQYIATIVILKCLSILGIVSVFILLIGFDSWKTCSISLMASGLVIILFTELIPRNYARGSVSKSTTQILLILRVIYIIFFPFTVILSFLGYLGTRAIGGIVDNDNQFVSSEVLQAIENVGESNEILEPDEREMISRILDLPDKVTREIMIARTDMVCLEVSSEQEEILQIAIESRHSRIPIYEERIDHIIGVLPVKGILDYLADDQPIDIKSLIANHPPFFAPETKKIWDLFQDLQANRQHIAIVVDEYGGTAGMVTLEDIIEEIVGEIQDEYDLDEQMECTQIGNHLFSVDARMGIDDFNTQFGIELEAGSVDTVGGFVVNHLGEVPAIETNFSSHNLTFTILEADNRRIHRIQVESCHSADSEPT</sequence>
<dbReference type="EMBL" id="UINC01023293">
    <property type="protein sequence ID" value="SVA94664.1"/>
    <property type="molecule type" value="Genomic_DNA"/>
</dbReference>
<gene>
    <name evidence="11" type="ORF">METZ01_LOCUS147518</name>
</gene>
<accession>A0A381ZZX1</accession>
<comment type="subcellular location">
    <subcellularLocation>
        <location evidence="1">Cell membrane</location>
        <topology evidence="1">Multi-pass membrane protein</topology>
    </subcellularLocation>
</comment>
<dbReference type="InterPro" id="IPR000644">
    <property type="entry name" value="CBS_dom"/>
</dbReference>
<keyword evidence="7" id="KW-0129">CBS domain</keyword>
<dbReference type="PANTHER" id="PTHR22777">
    <property type="entry name" value="HEMOLYSIN-RELATED"/>
    <property type="match status" value="1"/>
</dbReference>
<dbReference type="SMART" id="SM01091">
    <property type="entry name" value="CorC_HlyC"/>
    <property type="match status" value="1"/>
</dbReference>
<dbReference type="GO" id="GO:0005886">
    <property type="term" value="C:plasma membrane"/>
    <property type="evidence" value="ECO:0007669"/>
    <property type="project" value="UniProtKB-SubCell"/>
</dbReference>
<evidence type="ECO:0000256" key="8">
    <source>
        <dbReference type="ARBA" id="ARBA00023136"/>
    </source>
</evidence>
<evidence type="ECO:0000259" key="10">
    <source>
        <dbReference type="PROSITE" id="PS51371"/>
    </source>
</evidence>
<dbReference type="AlphaFoldDB" id="A0A381ZZX1"/>
<feature type="transmembrane region" description="Helical" evidence="9">
    <location>
        <begin position="136"/>
        <end position="155"/>
    </location>
</feature>
<evidence type="ECO:0000256" key="6">
    <source>
        <dbReference type="ARBA" id="ARBA00022989"/>
    </source>
</evidence>
<keyword evidence="3" id="KW-1003">Cell membrane</keyword>
<dbReference type="SUPFAM" id="SSF54631">
    <property type="entry name" value="CBS-domain pair"/>
    <property type="match status" value="1"/>
</dbReference>
<dbReference type="CDD" id="cd04590">
    <property type="entry name" value="CBS_pair_CorC_HlyC_assoc"/>
    <property type="match status" value="1"/>
</dbReference>
<dbReference type="InterPro" id="IPR002550">
    <property type="entry name" value="CNNM"/>
</dbReference>
<evidence type="ECO:0000256" key="1">
    <source>
        <dbReference type="ARBA" id="ARBA00004651"/>
    </source>
</evidence>
<dbReference type="InterPro" id="IPR036318">
    <property type="entry name" value="FAD-bd_PCMH-like_sf"/>
</dbReference>
<evidence type="ECO:0000256" key="9">
    <source>
        <dbReference type="SAM" id="Phobius"/>
    </source>
</evidence>
<dbReference type="GO" id="GO:0050660">
    <property type="term" value="F:flavin adenine dinucleotide binding"/>
    <property type="evidence" value="ECO:0007669"/>
    <property type="project" value="InterPro"/>
</dbReference>
<keyword evidence="5" id="KW-0677">Repeat</keyword>
<dbReference type="Gene3D" id="3.10.580.10">
    <property type="entry name" value="CBS-domain"/>
    <property type="match status" value="1"/>
</dbReference>
<dbReference type="Pfam" id="PF00571">
    <property type="entry name" value="CBS"/>
    <property type="match status" value="2"/>
</dbReference>
<keyword evidence="4 9" id="KW-0812">Transmembrane</keyword>
<evidence type="ECO:0000256" key="7">
    <source>
        <dbReference type="ARBA" id="ARBA00023122"/>
    </source>
</evidence>
<evidence type="ECO:0000256" key="3">
    <source>
        <dbReference type="ARBA" id="ARBA00022475"/>
    </source>
</evidence>
<organism evidence="11">
    <name type="scientific">marine metagenome</name>
    <dbReference type="NCBI Taxonomy" id="408172"/>
    <lineage>
        <taxon>unclassified sequences</taxon>
        <taxon>metagenomes</taxon>
        <taxon>ecological metagenomes</taxon>
    </lineage>
</organism>
<reference evidence="11" key="1">
    <citation type="submission" date="2018-05" db="EMBL/GenBank/DDBJ databases">
        <authorList>
            <person name="Lanie J.A."/>
            <person name="Ng W.-L."/>
            <person name="Kazmierczak K.M."/>
            <person name="Andrzejewski T.M."/>
            <person name="Davidsen T.M."/>
            <person name="Wayne K.J."/>
            <person name="Tettelin H."/>
            <person name="Glass J.I."/>
            <person name="Rusch D."/>
            <person name="Podicherti R."/>
            <person name="Tsui H.-C.T."/>
            <person name="Winkler M.E."/>
        </authorList>
    </citation>
    <scope>NUCLEOTIDE SEQUENCE</scope>
</reference>
<dbReference type="FunFam" id="3.10.580.10:FF:000002">
    <property type="entry name" value="Magnesium/cobalt efflux protein CorC"/>
    <property type="match status" value="1"/>
</dbReference>
<evidence type="ECO:0000256" key="4">
    <source>
        <dbReference type="ARBA" id="ARBA00022692"/>
    </source>
</evidence>
<keyword evidence="8 9" id="KW-0472">Membrane</keyword>
<feature type="domain" description="CBS" evidence="10">
    <location>
        <begin position="211"/>
        <end position="272"/>
    </location>
</feature>
<evidence type="ECO:0000256" key="5">
    <source>
        <dbReference type="ARBA" id="ARBA00022737"/>
    </source>
</evidence>
<feature type="transmembrane region" description="Helical" evidence="9">
    <location>
        <begin position="65"/>
        <end position="90"/>
    </location>
</feature>